<feature type="region of interest" description="Disordered" evidence="1">
    <location>
        <begin position="556"/>
        <end position="610"/>
    </location>
</feature>
<dbReference type="EMBL" id="CP056070">
    <property type="protein sequence ID" value="UKK00946.2"/>
    <property type="molecule type" value="Genomic_DNA"/>
</dbReference>
<feature type="compositionally biased region" description="Basic and acidic residues" evidence="1">
    <location>
        <begin position="44"/>
        <end position="54"/>
    </location>
</feature>
<feature type="compositionally biased region" description="Low complexity" evidence="1">
    <location>
        <begin position="569"/>
        <end position="593"/>
    </location>
</feature>
<dbReference type="InterPro" id="IPR007480">
    <property type="entry name" value="DUF529"/>
</dbReference>
<name>A0A976QUG4_THEOR</name>
<proteinExistence type="predicted"/>
<gene>
    <name evidence="2" type="ORF">MACK_001756</name>
</gene>
<reference evidence="2" key="1">
    <citation type="submission" date="2022-07" db="EMBL/GenBank/DDBJ databases">
        <title>Evaluation of T. orientalis genome assembly methods using nanopore sequencing and analysis of variation between genomes.</title>
        <authorList>
            <person name="Yam J."/>
            <person name="Micallef M.L."/>
            <person name="Liu M."/>
            <person name="Djordjevic S.P."/>
            <person name="Bogema D.R."/>
            <person name="Jenkins C."/>
        </authorList>
    </citation>
    <scope>NUCLEOTIDE SEQUENCE</scope>
    <source>
        <strain evidence="2">Goon Nure</strain>
    </source>
</reference>
<dbReference type="Pfam" id="PF04385">
    <property type="entry name" value="FAINT"/>
    <property type="match status" value="1"/>
</dbReference>
<accession>A0A976QUG4</accession>
<evidence type="ECO:0000313" key="2">
    <source>
        <dbReference type="EMBL" id="UKK00946.2"/>
    </source>
</evidence>
<dbReference type="Proteomes" id="UP000244811">
    <property type="component" value="Chromosome 3"/>
</dbReference>
<organism evidence="2 3">
    <name type="scientific">Theileria orientalis</name>
    <dbReference type="NCBI Taxonomy" id="68886"/>
    <lineage>
        <taxon>Eukaryota</taxon>
        <taxon>Sar</taxon>
        <taxon>Alveolata</taxon>
        <taxon>Apicomplexa</taxon>
        <taxon>Aconoidasida</taxon>
        <taxon>Piroplasmida</taxon>
        <taxon>Theileriidae</taxon>
        <taxon>Theileria</taxon>
    </lineage>
</organism>
<protein>
    <submittedName>
        <fullName evidence="2">Uncharacterized protein</fullName>
    </submittedName>
</protein>
<dbReference type="AlphaFoldDB" id="A0A976QUG4"/>
<feature type="compositionally biased region" description="Polar residues" evidence="1">
    <location>
        <begin position="22"/>
        <end position="35"/>
    </location>
</feature>
<sequence length="610" mass="68863">MDKDGKGCKLNLSVAYGVNGSTESAQLAEPSITTQGGDGAQNAEKCEKVERDSNGSDSSPLASEAGGTGGSSLPKRTLVNLDMDSSTNSTDSFEYKMDGNMVTYTAKDNYAFKLVKDFNVDIWSTSRDSEYALKVDYVKRFHGIIDKLFVKEWKEIDTSKVNPKSIDIDCEHESYFYTNELKGKFRTLIPKTGFAFNVLKEGTTDIYNTSNENDFATKLEVDFMDDNGKACTVHLPGNRTKVLIKYTKDQSWSEIDLTRVNPKSIDITNENETYFYKYELQGNIVTFTPKNGFAFNLAYEYVDGKEVPVWNTYYMSDYANKMELDLMNNDSRALRIHSSGNRTKMLMKNTKNDNWNYIDLTKVNPIALDITFEHDSVFYKNELKGNIRTFTANTGFSFDDAYDYVDGVKVHFWKTLVLSEYANKVEIDIITPCRKAVTIYLPGDKTKVFKKDSKTEPWNEIDTSKATPKSLNITENIETYFYSNKLDNKVRTFEAKNGFMFNYVRSLVKRNWVEIWRTDQASEYAKKVVNEEDKKLTIHLGDGTLKVFNKGTDGKWTEHNSADTQTGQSSPNLSSGTSSTQPESSDSSQSEEGSGSGKSSDDDSTTLLSD</sequence>
<evidence type="ECO:0000313" key="3">
    <source>
        <dbReference type="Proteomes" id="UP000244811"/>
    </source>
</evidence>
<feature type="region of interest" description="Disordered" evidence="1">
    <location>
        <begin position="22"/>
        <end position="76"/>
    </location>
</feature>
<evidence type="ECO:0000256" key="1">
    <source>
        <dbReference type="SAM" id="MobiDB-lite"/>
    </source>
</evidence>